<evidence type="ECO:0000256" key="8">
    <source>
        <dbReference type="ARBA" id="ARBA00023180"/>
    </source>
</evidence>
<organism evidence="13 14">
    <name type="scientific">Aulographum hederae CBS 113979</name>
    <dbReference type="NCBI Taxonomy" id="1176131"/>
    <lineage>
        <taxon>Eukaryota</taxon>
        <taxon>Fungi</taxon>
        <taxon>Dikarya</taxon>
        <taxon>Ascomycota</taxon>
        <taxon>Pezizomycotina</taxon>
        <taxon>Dothideomycetes</taxon>
        <taxon>Pleosporomycetidae</taxon>
        <taxon>Aulographales</taxon>
        <taxon>Aulographaceae</taxon>
    </lineage>
</organism>
<keyword evidence="14" id="KW-1185">Reference proteome</keyword>
<comment type="similarity">
    <text evidence="2">Belongs to the peptidase S9C family.</text>
</comment>
<name>A0A6G1GWC0_9PEZI</name>
<keyword evidence="7" id="KW-0720">Serine protease</keyword>
<dbReference type="InterPro" id="IPR029058">
    <property type="entry name" value="AB_hydrolase_fold"/>
</dbReference>
<evidence type="ECO:0000259" key="12">
    <source>
        <dbReference type="Pfam" id="PF00326"/>
    </source>
</evidence>
<evidence type="ECO:0000313" key="13">
    <source>
        <dbReference type="EMBL" id="KAF1985225.1"/>
    </source>
</evidence>
<evidence type="ECO:0000256" key="9">
    <source>
        <dbReference type="ARBA" id="ARBA00032829"/>
    </source>
</evidence>
<dbReference type="Pfam" id="PF07676">
    <property type="entry name" value="PD40"/>
    <property type="match status" value="1"/>
</dbReference>
<evidence type="ECO:0000256" key="5">
    <source>
        <dbReference type="ARBA" id="ARBA00022729"/>
    </source>
</evidence>
<evidence type="ECO:0000256" key="1">
    <source>
        <dbReference type="ARBA" id="ARBA00004613"/>
    </source>
</evidence>
<feature type="domain" description="Peptidase S9 prolyl oligopeptidase catalytic" evidence="12">
    <location>
        <begin position="486"/>
        <end position="696"/>
    </location>
</feature>
<feature type="compositionally biased region" description="Low complexity" evidence="10">
    <location>
        <begin position="277"/>
        <end position="289"/>
    </location>
</feature>
<dbReference type="AlphaFoldDB" id="A0A6G1GWC0"/>
<evidence type="ECO:0000256" key="6">
    <source>
        <dbReference type="ARBA" id="ARBA00022801"/>
    </source>
</evidence>
<dbReference type="EMBL" id="ML977163">
    <property type="protein sequence ID" value="KAF1985225.1"/>
    <property type="molecule type" value="Genomic_DNA"/>
</dbReference>
<reference evidence="13" key="1">
    <citation type="journal article" date="2020" name="Stud. Mycol.">
        <title>101 Dothideomycetes genomes: a test case for predicting lifestyles and emergence of pathogens.</title>
        <authorList>
            <person name="Haridas S."/>
            <person name="Albert R."/>
            <person name="Binder M."/>
            <person name="Bloem J."/>
            <person name="Labutti K."/>
            <person name="Salamov A."/>
            <person name="Andreopoulos B."/>
            <person name="Baker S."/>
            <person name="Barry K."/>
            <person name="Bills G."/>
            <person name="Bluhm B."/>
            <person name="Cannon C."/>
            <person name="Castanera R."/>
            <person name="Culley D."/>
            <person name="Daum C."/>
            <person name="Ezra D."/>
            <person name="Gonzalez J."/>
            <person name="Henrissat B."/>
            <person name="Kuo A."/>
            <person name="Liang C."/>
            <person name="Lipzen A."/>
            <person name="Lutzoni F."/>
            <person name="Magnuson J."/>
            <person name="Mondo S."/>
            <person name="Nolan M."/>
            <person name="Ohm R."/>
            <person name="Pangilinan J."/>
            <person name="Park H.-J."/>
            <person name="Ramirez L."/>
            <person name="Alfaro M."/>
            <person name="Sun H."/>
            <person name="Tritt A."/>
            <person name="Yoshinaga Y."/>
            <person name="Zwiers L.-H."/>
            <person name="Turgeon B."/>
            <person name="Goodwin S."/>
            <person name="Spatafora J."/>
            <person name="Crous P."/>
            <person name="Grigoriev I."/>
        </authorList>
    </citation>
    <scope>NUCLEOTIDE SEQUENCE</scope>
    <source>
        <strain evidence="13">CBS 113979</strain>
    </source>
</reference>
<dbReference type="GO" id="GO:0005576">
    <property type="term" value="C:extracellular region"/>
    <property type="evidence" value="ECO:0007669"/>
    <property type="project" value="UniProtKB-SubCell"/>
</dbReference>
<dbReference type="GO" id="GO:0004252">
    <property type="term" value="F:serine-type endopeptidase activity"/>
    <property type="evidence" value="ECO:0007669"/>
    <property type="project" value="TreeGrafter"/>
</dbReference>
<sequence>MLSALVLALAPLVLGITPEQMLYAPRRSDAVPNPSGEWALFSSDEDRSLLNLATGEIKPINLSTSDASEVLWLGPKSTSILYLNATNDDVPGGVTLWTSDVLALDQKTKIASFDAPYSGLKAVVTDSGDIKFVVNCLAWENGTAYNELTATTPASTGRLYSTIYVRHWSTYLTAQRYAAFAGTLTAQSNYSNSTSYSLSPLKNLLVGIEIPVTRPETPVQPFGDAGDYDISPDGSTVAFLSKAPELAKANYTASYIYLVPHDGSAVAAPINGPNSQSKPAAAKGASSSPRFSPDGKSIAYVQQDGIEYEADRNKLYVADLSGNSSTIKALLPDWDRSIDGMTWAKNGKTLYLSVGDRATSKLFNVPLDADSSFVPKNLTDASSSMASYYLLPDESVLVASSAIWSSRDFYLLGTNGTKTSLFKSNEVDEGLAGLGPHSVSEFWFTGSLGIELQSWIIKPSNFSPNKTYPLAFIVHGGPQGAHSNSWSTRWNFQTWADQGYVVIAPNPTGSTSFGQNLTDLIQNNWGSYPYEDLVLCWEYVAANLSSFIDVERGIEAGASYGGYMTNWIQGHDLGRKFKALVTHDGSTSTLAQLTSEELWFMQHDFNGTLWDDYANYERWDPIRHARNFSTPHFVVHNELDYRLPVGEGIMLFNVLQELGVPSRFLNFPDENHWVLKRENSLVWHNEIFNWINYYSGISDTLDDNAIKQ</sequence>
<keyword evidence="5 11" id="KW-0732">Signal</keyword>
<dbReference type="FunFam" id="3.40.50.1820:FF:000028">
    <property type="entry name" value="S9 family peptidase"/>
    <property type="match status" value="1"/>
</dbReference>
<keyword evidence="6" id="KW-0378">Hydrolase</keyword>
<evidence type="ECO:0000256" key="2">
    <source>
        <dbReference type="ARBA" id="ARBA00010040"/>
    </source>
</evidence>
<evidence type="ECO:0000256" key="4">
    <source>
        <dbReference type="ARBA" id="ARBA00022670"/>
    </source>
</evidence>
<dbReference type="OrthoDB" id="416344at2759"/>
<dbReference type="Pfam" id="PF00326">
    <property type="entry name" value="Peptidase_S9"/>
    <property type="match status" value="1"/>
</dbReference>
<keyword evidence="4" id="KW-0645">Protease</keyword>
<evidence type="ECO:0000256" key="3">
    <source>
        <dbReference type="ARBA" id="ARBA00022525"/>
    </source>
</evidence>
<comment type="subcellular location">
    <subcellularLocation>
        <location evidence="1">Secreted</location>
    </subcellularLocation>
</comment>
<dbReference type="Gene3D" id="2.120.10.30">
    <property type="entry name" value="TolB, C-terminal domain"/>
    <property type="match status" value="1"/>
</dbReference>
<evidence type="ECO:0000256" key="7">
    <source>
        <dbReference type="ARBA" id="ARBA00022825"/>
    </source>
</evidence>
<feature type="signal peptide" evidence="11">
    <location>
        <begin position="1"/>
        <end position="15"/>
    </location>
</feature>
<feature type="chain" id="PRO_5026199355" description="Dipeptidyl-peptidase V" evidence="11">
    <location>
        <begin position="16"/>
        <end position="708"/>
    </location>
</feature>
<accession>A0A6G1GWC0</accession>
<keyword evidence="3" id="KW-0964">Secreted</keyword>
<evidence type="ECO:0000256" key="10">
    <source>
        <dbReference type="SAM" id="MobiDB-lite"/>
    </source>
</evidence>
<dbReference type="SUPFAM" id="SSF82171">
    <property type="entry name" value="DPP6 N-terminal domain-like"/>
    <property type="match status" value="1"/>
</dbReference>
<dbReference type="SUPFAM" id="SSF53474">
    <property type="entry name" value="alpha/beta-Hydrolases"/>
    <property type="match status" value="1"/>
</dbReference>
<dbReference type="GO" id="GO:0006508">
    <property type="term" value="P:proteolysis"/>
    <property type="evidence" value="ECO:0007669"/>
    <property type="project" value="UniProtKB-KW"/>
</dbReference>
<dbReference type="InterPro" id="IPR011659">
    <property type="entry name" value="WD40"/>
</dbReference>
<proteinExistence type="inferred from homology"/>
<dbReference type="PANTHER" id="PTHR42776:SF11">
    <property type="entry name" value="DIPEPTIDYL-PEPTIDASE 5-RELATED"/>
    <property type="match status" value="1"/>
</dbReference>
<feature type="region of interest" description="Disordered" evidence="10">
    <location>
        <begin position="269"/>
        <end position="295"/>
    </location>
</feature>
<dbReference type="PANTHER" id="PTHR42776">
    <property type="entry name" value="SERINE PEPTIDASE S9 FAMILY MEMBER"/>
    <property type="match status" value="1"/>
</dbReference>
<dbReference type="InterPro" id="IPR001375">
    <property type="entry name" value="Peptidase_S9_cat"/>
</dbReference>
<evidence type="ECO:0000313" key="14">
    <source>
        <dbReference type="Proteomes" id="UP000800041"/>
    </source>
</evidence>
<protein>
    <recommendedName>
        <fullName evidence="9">Dipeptidyl-peptidase V</fullName>
    </recommendedName>
</protein>
<dbReference type="InterPro" id="IPR011042">
    <property type="entry name" value="6-blade_b-propeller_TolB-like"/>
</dbReference>
<dbReference type="Proteomes" id="UP000800041">
    <property type="component" value="Unassembled WGS sequence"/>
</dbReference>
<keyword evidence="8" id="KW-0325">Glycoprotein</keyword>
<gene>
    <name evidence="13" type="ORF">K402DRAFT_335047</name>
</gene>
<evidence type="ECO:0000256" key="11">
    <source>
        <dbReference type="SAM" id="SignalP"/>
    </source>
</evidence>
<dbReference type="Gene3D" id="3.40.50.1820">
    <property type="entry name" value="alpha/beta hydrolase"/>
    <property type="match status" value="1"/>
</dbReference>